<sequence length="704" mass="77913">MKRGRWPSQFSKDKILRENQLLKDSDSSAVRVAIIVPAYGQPALTAEALRSALSQETDFSYAIVLVNDGCPDPSTRDIGLTFATANPGRIFYLQKSNGGLSAARNTGIDFALAAFPELEAVYFLDCDNRIGPHLLQRLLTALRTSEEHIGWAYADVDKFGFAEFGDTSGPYSPLEHLFRNVSEAGSMAARRMLDAGIRFDTQMRRGVEDWEFWLQGLERGFHGVHVPDAGFRYRRRGESMLVAAERDFGPILDYIRSRHPSLFRPEALLAREIAEKSRYAIYHPDTKRVSRLTAPSDRECLNRDDYLRRLLRSRERPEYGRCPGHLVVMDESLYDVLAERRMLAGILWTLECAVRRATFAAVSFRSTVETVPSWLRENILGDHTGVVPLPNNAQIIALEASVLLSHTRPGSKFDRLPVQAGKRCEGLVLTANMPGLPPSEQNAAAALTELGETLAGLALREHAHLWRAAPLVRYRSHPAMPRDIYAHLGLSSIFPCAVQANDTRRAALVVEPGFPGALAAADRMRDLLSCRGWNVDLVIIGDEIEAGHSASHDYTEIVLLPREALRVSSGAGDYRIYNGTVIPCLDGFGVEDAIATLAAYQLVVSVASTLAHTIMGSLRHLKIETCCLLHTQGSQRSPADLINACAAFEQAYDAIVIEDQPLFHLCRAFGIPQRKLHLWRDLAAAAKSAAPITRITTTLETLRA</sequence>
<dbReference type="EMBL" id="JADQDO010000003">
    <property type="protein sequence ID" value="MBF9233504.1"/>
    <property type="molecule type" value="Genomic_DNA"/>
</dbReference>
<dbReference type="CDD" id="cd00761">
    <property type="entry name" value="Glyco_tranf_GTA_type"/>
    <property type="match status" value="1"/>
</dbReference>
<keyword evidence="3" id="KW-1185">Reference proteome</keyword>
<organism evidence="2 3">
    <name type="scientific">Microvirga alba</name>
    <dbReference type="NCBI Taxonomy" id="2791025"/>
    <lineage>
        <taxon>Bacteria</taxon>
        <taxon>Pseudomonadati</taxon>
        <taxon>Pseudomonadota</taxon>
        <taxon>Alphaproteobacteria</taxon>
        <taxon>Hyphomicrobiales</taxon>
        <taxon>Methylobacteriaceae</taxon>
        <taxon>Microvirga</taxon>
    </lineage>
</organism>
<dbReference type="SUPFAM" id="SSF53448">
    <property type="entry name" value="Nucleotide-diphospho-sugar transferases"/>
    <property type="match status" value="1"/>
</dbReference>
<proteinExistence type="predicted"/>
<dbReference type="AlphaFoldDB" id="A0A931BRJ6"/>
<dbReference type="InterPro" id="IPR001173">
    <property type="entry name" value="Glyco_trans_2-like"/>
</dbReference>
<evidence type="ECO:0000313" key="2">
    <source>
        <dbReference type="EMBL" id="MBF9233504.1"/>
    </source>
</evidence>
<dbReference type="PANTHER" id="PTHR43685:SF2">
    <property type="entry name" value="GLYCOSYLTRANSFERASE 2-LIKE DOMAIN-CONTAINING PROTEIN"/>
    <property type="match status" value="1"/>
</dbReference>
<evidence type="ECO:0000313" key="3">
    <source>
        <dbReference type="Proteomes" id="UP000599312"/>
    </source>
</evidence>
<dbReference type="InterPro" id="IPR050834">
    <property type="entry name" value="Glycosyltransf_2"/>
</dbReference>
<dbReference type="Proteomes" id="UP000599312">
    <property type="component" value="Unassembled WGS sequence"/>
</dbReference>
<reference evidence="2" key="1">
    <citation type="submission" date="2020-11" db="EMBL/GenBank/DDBJ databases">
        <authorList>
            <person name="Kim M.K."/>
        </authorList>
    </citation>
    <scope>NUCLEOTIDE SEQUENCE</scope>
    <source>
        <strain evidence="2">BT350</strain>
    </source>
</reference>
<accession>A0A931BRJ6</accession>
<name>A0A931BRJ6_9HYPH</name>
<comment type="caution">
    <text evidence="2">The sequence shown here is derived from an EMBL/GenBank/DDBJ whole genome shotgun (WGS) entry which is preliminary data.</text>
</comment>
<dbReference type="PANTHER" id="PTHR43685">
    <property type="entry name" value="GLYCOSYLTRANSFERASE"/>
    <property type="match status" value="1"/>
</dbReference>
<dbReference type="Pfam" id="PF00535">
    <property type="entry name" value="Glycos_transf_2"/>
    <property type="match status" value="1"/>
</dbReference>
<gene>
    <name evidence="2" type="ORF">I2H38_08945</name>
</gene>
<dbReference type="Gene3D" id="3.90.550.10">
    <property type="entry name" value="Spore Coat Polysaccharide Biosynthesis Protein SpsA, Chain A"/>
    <property type="match status" value="1"/>
</dbReference>
<feature type="domain" description="Glycosyltransferase 2-like" evidence="1">
    <location>
        <begin position="34"/>
        <end position="151"/>
    </location>
</feature>
<dbReference type="InterPro" id="IPR029044">
    <property type="entry name" value="Nucleotide-diphossugar_trans"/>
</dbReference>
<protein>
    <submittedName>
        <fullName evidence="2">Glycosyltransferase family 2 protein</fullName>
    </submittedName>
</protein>
<evidence type="ECO:0000259" key="1">
    <source>
        <dbReference type="Pfam" id="PF00535"/>
    </source>
</evidence>